<dbReference type="OrthoDB" id="2397596at2"/>
<gene>
    <name evidence="1" type="ORF">GCM10007183_18530</name>
    <name evidence="2" type="ORF">SAMEA4412661_01366</name>
</gene>
<reference evidence="2 3" key="2">
    <citation type="submission" date="2017-06" db="EMBL/GenBank/DDBJ databases">
        <authorList>
            <consortium name="Pathogen Informatics"/>
        </authorList>
    </citation>
    <scope>NUCLEOTIDE SEQUENCE [LARGE SCALE GENOMIC DNA]</scope>
    <source>
        <strain evidence="2 3">NCTC13833</strain>
    </source>
</reference>
<dbReference type="Proteomes" id="UP000652995">
    <property type="component" value="Unassembled WGS sequence"/>
</dbReference>
<dbReference type="Proteomes" id="UP000243706">
    <property type="component" value="Chromosome 1"/>
</dbReference>
<sequence length="73" mass="8953">MDYEHFNLVHFFARNEDLDKIRDNADFIMINNIQREMMYRDGEIEGTVDLTPYYYKSRSQAMSYILMDYQRPL</sequence>
<dbReference type="AlphaFoldDB" id="A0A240C4P3"/>
<name>A0A240C4P3_9STAP</name>
<accession>A0A240C4P3</accession>
<dbReference type="RefSeq" id="WP_095117264.1">
    <property type="nucleotide sequence ID" value="NZ_BMCB01000012.1"/>
</dbReference>
<protein>
    <submittedName>
        <fullName evidence="2">Putative staphylococcal protein</fullName>
    </submittedName>
</protein>
<dbReference type="EMBL" id="BMCB01000012">
    <property type="protein sequence ID" value="GGA94648.1"/>
    <property type="molecule type" value="Genomic_DNA"/>
</dbReference>
<evidence type="ECO:0000313" key="1">
    <source>
        <dbReference type="EMBL" id="GGA94648.1"/>
    </source>
</evidence>
<keyword evidence="4" id="KW-1185">Reference proteome</keyword>
<dbReference type="EMBL" id="LT906464">
    <property type="protein sequence ID" value="SNW02997.1"/>
    <property type="molecule type" value="Genomic_DNA"/>
</dbReference>
<organism evidence="2 3">
    <name type="scientific">Staphylococcus muscae</name>
    <dbReference type="NCBI Taxonomy" id="1294"/>
    <lineage>
        <taxon>Bacteria</taxon>
        <taxon>Bacillati</taxon>
        <taxon>Bacillota</taxon>
        <taxon>Bacilli</taxon>
        <taxon>Bacillales</taxon>
        <taxon>Staphylococcaceae</taxon>
        <taxon>Staphylococcus</taxon>
    </lineage>
</organism>
<reference evidence="4" key="3">
    <citation type="journal article" date="2019" name="Int. J. Syst. Evol. Microbiol.">
        <title>The Global Catalogue of Microorganisms (GCM) 10K type strain sequencing project: providing services to taxonomists for standard genome sequencing and annotation.</title>
        <authorList>
            <consortium name="The Broad Institute Genomics Platform"/>
            <consortium name="The Broad Institute Genome Sequencing Center for Infectious Disease"/>
            <person name="Wu L."/>
            <person name="Ma J."/>
        </authorList>
    </citation>
    <scope>NUCLEOTIDE SEQUENCE [LARGE SCALE GENOMIC DNA]</scope>
    <source>
        <strain evidence="4">CCM 4175</strain>
    </source>
</reference>
<proteinExistence type="predicted"/>
<evidence type="ECO:0000313" key="3">
    <source>
        <dbReference type="Proteomes" id="UP000243706"/>
    </source>
</evidence>
<dbReference type="KEGG" id="smus:C7J88_03530"/>
<evidence type="ECO:0000313" key="4">
    <source>
        <dbReference type="Proteomes" id="UP000652995"/>
    </source>
</evidence>
<evidence type="ECO:0000313" key="2">
    <source>
        <dbReference type="EMBL" id="SNW02997.1"/>
    </source>
</evidence>
<reference evidence="1" key="4">
    <citation type="submission" date="2024-05" db="EMBL/GenBank/DDBJ databases">
        <authorList>
            <person name="Sun Q."/>
            <person name="Sedlacek I."/>
        </authorList>
    </citation>
    <scope>NUCLEOTIDE SEQUENCE</scope>
    <source>
        <strain evidence="1">CCM 4175</strain>
    </source>
</reference>
<reference evidence="1" key="1">
    <citation type="journal article" date="2014" name="Int. J. Syst. Evol. Microbiol.">
        <title>Complete genome of a new Firmicutes species belonging to the dominant human colonic microbiota ('Ruminococcus bicirculans') reveals two chromosomes and a selective capacity to utilize plant glucans.</title>
        <authorList>
            <consortium name="NISC Comparative Sequencing Program"/>
            <person name="Wegmann U."/>
            <person name="Louis P."/>
            <person name="Goesmann A."/>
            <person name="Henrissat B."/>
            <person name="Duncan S.H."/>
            <person name="Flint H.J."/>
        </authorList>
    </citation>
    <scope>NUCLEOTIDE SEQUENCE</scope>
    <source>
        <strain evidence="1">CCM 4175</strain>
    </source>
</reference>